<evidence type="ECO:0000313" key="4">
    <source>
        <dbReference type="EMBL" id="KAF9333773.1"/>
    </source>
</evidence>
<keyword evidence="5" id="KW-1185">Reference proteome</keyword>
<dbReference type="SUPFAM" id="SSF49785">
    <property type="entry name" value="Galactose-binding domain-like"/>
    <property type="match status" value="1"/>
</dbReference>
<dbReference type="GO" id="GO:0004567">
    <property type="term" value="F:beta-mannosidase activity"/>
    <property type="evidence" value="ECO:0007669"/>
    <property type="project" value="TreeGrafter"/>
</dbReference>
<gene>
    <name evidence="4" type="ORF">BG006_003182</name>
</gene>
<evidence type="ECO:0000259" key="3">
    <source>
        <dbReference type="Pfam" id="PF22666"/>
    </source>
</evidence>
<name>A0A9P5VN13_9FUNG</name>
<dbReference type="Proteomes" id="UP000696485">
    <property type="component" value="Unassembled WGS sequence"/>
</dbReference>
<dbReference type="InterPro" id="IPR054593">
    <property type="entry name" value="Beta-mannosidase-like_N2"/>
</dbReference>
<dbReference type="EMBL" id="JAAAUY010000183">
    <property type="protein sequence ID" value="KAF9333773.1"/>
    <property type="molecule type" value="Genomic_DNA"/>
</dbReference>
<feature type="domain" description="Beta-mannosidase-like galactose-binding" evidence="3">
    <location>
        <begin position="4"/>
        <end position="150"/>
    </location>
</feature>
<sequence>MRIVHLDLIEAGILEDNLYVGMNYVKYMTIEPTRAIIHDTWTLEREFEIEQDREFYFAVLDCEGLDTFATVFVNDIEIARTENQFRRYLLDVANVLKHGRNTVRIRFDDATRIAADKAEKYPYNVPDMFNISGAQHGFPHRNMIRKEQVSHRRRHKVKILQAIN</sequence>
<dbReference type="Pfam" id="PF22666">
    <property type="entry name" value="Glyco_hydro_2_N2"/>
    <property type="match status" value="1"/>
</dbReference>
<dbReference type="Gene3D" id="2.60.120.260">
    <property type="entry name" value="Galactose-binding domain-like"/>
    <property type="match status" value="1"/>
</dbReference>
<evidence type="ECO:0000256" key="1">
    <source>
        <dbReference type="ARBA" id="ARBA00022801"/>
    </source>
</evidence>
<keyword evidence="1" id="KW-0378">Hydrolase</keyword>
<dbReference type="PANTHER" id="PTHR43730">
    <property type="entry name" value="BETA-MANNOSIDASE"/>
    <property type="match status" value="1"/>
</dbReference>
<reference evidence="4" key="1">
    <citation type="journal article" date="2020" name="Fungal Divers.">
        <title>Resolving the Mortierellaceae phylogeny through synthesis of multi-gene phylogenetics and phylogenomics.</title>
        <authorList>
            <person name="Vandepol N."/>
            <person name="Liber J."/>
            <person name="Desiro A."/>
            <person name="Na H."/>
            <person name="Kennedy M."/>
            <person name="Barry K."/>
            <person name="Grigoriev I.V."/>
            <person name="Miller A.N."/>
            <person name="O'Donnell K."/>
            <person name="Stajich J.E."/>
            <person name="Bonito G."/>
        </authorList>
    </citation>
    <scope>NUCLEOTIDE SEQUENCE</scope>
    <source>
        <strain evidence="4">NVP1</strain>
    </source>
</reference>
<dbReference type="AlphaFoldDB" id="A0A9P5VN13"/>
<proteinExistence type="predicted"/>
<evidence type="ECO:0000313" key="5">
    <source>
        <dbReference type="Proteomes" id="UP000696485"/>
    </source>
</evidence>
<comment type="caution">
    <text evidence="4">The sequence shown here is derived from an EMBL/GenBank/DDBJ whole genome shotgun (WGS) entry which is preliminary data.</text>
</comment>
<dbReference type="InterPro" id="IPR008979">
    <property type="entry name" value="Galactose-bd-like_sf"/>
</dbReference>
<dbReference type="PANTHER" id="PTHR43730:SF1">
    <property type="entry name" value="BETA-MANNOSIDASE"/>
    <property type="match status" value="1"/>
</dbReference>
<organism evidence="4 5">
    <name type="scientific">Podila minutissima</name>
    <dbReference type="NCBI Taxonomy" id="64525"/>
    <lineage>
        <taxon>Eukaryota</taxon>
        <taxon>Fungi</taxon>
        <taxon>Fungi incertae sedis</taxon>
        <taxon>Mucoromycota</taxon>
        <taxon>Mortierellomycotina</taxon>
        <taxon>Mortierellomycetes</taxon>
        <taxon>Mortierellales</taxon>
        <taxon>Mortierellaceae</taxon>
        <taxon>Podila</taxon>
    </lineage>
</organism>
<protein>
    <recommendedName>
        <fullName evidence="3">Beta-mannosidase-like galactose-binding domain-containing protein</fullName>
    </recommendedName>
</protein>
<dbReference type="GO" id="GO:0006516">
    <property type="term" value="P:glycoprotein catabolic process"/>
    <property type="evidence" value="ECO:0007669"/>
    <property type="project" value="TreeGrafter"/>
</dbReference>
<keyword evidence="2" id="KW-0326">Glycosidase</keyword>
<dbReference type="InterPro" id="IPR050887">
    <property type="entry name" value="Beta-mannosidase_GH2"/>
</dbReference>
<accession>A0A9P5VN13</accession>
<evidence type="ECO:0000256" key="2">
    <source>
        <dbReference type="ARBA" id="ARBA00023295"/>
    </source>
</evidence>